<dbReference type="PANTHER" id="PTHR30188:SF4">
    <property type="entry name" value="PROTEIN TRIGALACTOSYLDIACYLGLYCEROL 1, CHLOROPLASTIC"/>
    <property type="match status" value="1"/>
</dbReference>
<dbReference type="GO" id="GO:0043190">
    <property type="term" value="C:ATP-binding cassette (ABC) transporter complex"/>
    <property type="evidence" value="ECO:0007669"/>
    <property type="project" value="InterPro"/>
</dbReference>
<keyword evidence="3" id="KW-1185">Reference proteome</keyword>
<accession>A0A066WN20</accession>
<feature type="transmembrane region" description="Helical" evidence="1">
    <location>
        <begin position="183"/>
        <end position="205"/>
    </location>
</feature>
<evidence type="ECO:0000256" key="1">
    <source>
        <dbReference type="SAM" id="Phobius"/>
    </source>
</evidence>
<protein>
    <submittedName>
        <fullName evidence="2">ABC transporter permease</fullName>
    </submittedName>
</protein>
<dbReference type="OrthoDB" id="9810518at2"/>
<sequence>MMLIRYLSQIGKYFLMLKEIFNKQTKWSVMRNLIFKEIDDLIIDSLGIVAFISFFVGGVVSIQTALNLTNPLIPKYLIGFATRQSVILEFAPTFISVIMAGKMGSFITSSIGTMRVTEQIDALEVMGVNSLNYLVFPKIIALLFYPFVIGISMFLGVLGGWIAGVYGGFTSSAEFINGAQMQFIPFHIVYAFIKTIIFALLLATIPSFHGYYMKGGALEVGKASTVSFVWTSVSIILFNYILTQLLLGS</sequence>
<name>A0A066WN20_9FLAO</name>
<dbReference type="RefSeq" id="WP_035659288.1">
    <property type="nucleotide sequence ID" value="NZ_JNCA01000014.1"/>
</dbReference>
<keyword evidence="1" id="KW-0812">Transmembrane</keyword>
<dbReference type="GO" id="GO:0005548">
    <property type="term" value="F:phospholipid transporter activity"/>
    <property type="evidence" value="ECO:0007669"/>
    <property type="project" value="TreeGrafter"/>
</dbReference>
<organism evidence="2 3">
    <name type="scientific">Flavobacterium seoulense</name>
    <dbReference type="NCBI Taxonomy" id="1492738"/>
    <lineage>
        <taxon>Bacteria</taxon>
        <taxon>Pseudomonadati</taxon>
        <taxon>Bacteroidota</taxon>
        <taxon>Flavobacteriia</taxon>
        <taxon>Flavobacteriales</taxon>
        <taxon>Flavobacteriaceae</taxon>
        <taxon>Flavobacterium</taxon>
    </lineage>
</organism>
<reference evidence="2 3" key="1">
    <citation type="submission" date="2014-05" db="EMBL/GenBank/DDBJ databases">
        <title>Genome Sequence of Flavobacterium sp. EM1321.</title>
        <authorList>
            <person name="Shin S.-K."/>
            <person name="Yi H."/>
        </authorList>
    </citation>
    <scope>NUCLEOTIDE SEQUENCE [LARGE SCALE GENOMIC DNA]</scope>
    <source>
        <strain evidence="2 3">EM1321</strain>
    </source>
</reference>
<dbReference type="InterPro" id="IPR030802">
    <property type="entry name" value="Permease_MalE"/>
</dbReference>
<dbReference type="PANTHER" id="PTHR30188">
    <property type="entry name" value="ABC TRANSPORTER PERMEASE PROTEIN-RELATED"/>
    <property type="match status" value="1"/>
</dbReference>
<dbReference type="eggNOG" id="COG0767">
    <property type="taxonomic scope" value="Bacteria"/>
</dbReference>
<dbReference type="AlphaFoldDB" id="A0A066WN20"/>
<proteinExistence type="predicted"/>
<feature type="transmembrane region" description="Helical" evidence="1">
    <location>
        <begin position="41"/>
        <end position="66"/>
    </location>
</feature>
<dbReference type="PATRIC" id="fig|1492738.3.peg.1534"/>
<evidence type="ECO:0000313" key="3">
    <source>
        <dbReference type="Proteomes" id="UP000027064"/>
    </source>
</evidence>
<gene>
    <name evidence="2" type="ORF">FEM21_15440</name>
</gene>
<dbReference type="Pfam" id="PF02405">
    <property type="entry name" value="MlaE"/>
    <property type="match status" value="1"/>
</dbReference>
<dbReference type="Proteomes" id="UP000027064">
    <property type="component" value="Unassembled WGS sequence"/>
</dbReference>
<keyword evidence="1" id="KW-1133">Transmembrane helix</keyword>
<feature type="transmembrane region" description="Helical" evidence="1">
    <location>
        <begin position="86"/>
        <end position="107"/>
    </location>
</feature>
<dbReference type="STRING" id="1492738.FEM21_15440"/>
<comment type="caution">
    <text evidence="2">The sequence shown here is derived from an EMBL/GenBank/DDBJ whole genome shotgun (WGS) entry which is preliminary data.</text>
</comment>
<feature type="transmembrane region" description="Helical" evidence="1">
    <location>
        <begin position="226"/>
        <end position="247"/>
    </location>
</feature>
<evidence type="ECO:0000313" key="2">
    <source>
        <dbReference type="EMBL" id="KDN55417.1"/>
    </source>
</evidence>
<feature type="transmembrane region" description="Helical" evidence="1">
    <location>
        <begin position="139"/>
        <end position="163"/>
    </location>
</feature>
<keyword evidence="1" id="KW-0472">Membrane</keyword>
<dbReference type="EMBL" id="JNCA01000014">
    <property type="protein sequence ID" value="KDN55417.1"/>
    <property type="molecule type" value="Genomic_DNA"/>
</dbReference>